<proteinExistence type="predicted"/>
<organism evidence="1 2">
    <name type="scientific">Mycobacterium gordonae</name>
    <dbReference type="NCBI Taxonomy" id="1778"/>
    <lineage>
        <taxon>Bacteria</taxon>
        <taxon>Bacillati</taxon>
        <taxon>Actinomycetota</taxon>
        <taxon>Actinomycetes</taxon>
        <taxon>Mycobacteriales</taxon>
        <taxon>Mycobacteriaceae</taxon>
        <taxon>Mycobacterium</taxon>
    </lineage>
</organism>
<sequence length="87" mass="10104">MLTVDHGTGLKRADWILKLLQNDCTKEVRLLLDMRFNEQAVRDANNIAPQRFPLILQVPHIGSLEQRNDQPLWLHEDQLGCSYLCVH</sequence>
<evidence type="ECO:0000313" key="2">
    <source>
        <dbReference type="Proteomes" id="UP000051677"/>
    </source>
</evidence>
<comment type="caution">
    <text evidence="1">The sequence shown here is derived from an EMBL/GenBank/DDBJ whole genome shotgun (WGS) entry which is preliminary data.</text>
</comment>
<gene>
    <name evidence="1" type="ORF">AO501_23255</name>
</gene>
<dbReference type="Proteomes" id="UP000051677">
    <property type="component" value="Unassembled WGS sequence"/>
</dbReference>
<dbReference type="AlphaFoldDB" id="A0A0Q2RLB1"/>
<evidence type="ECO:0000313" key="1">
    <source>
        <dbReference type="EMBL" id="KQH76195.1"/>
    </source>
</evidence>
<accession>A0A0Q2RLB1</accession>
<protein>
    <submittedName>
        <fullName evidence="1">Uncharacterized protein</fullName>
    </submittedName>
</protein>
<reference evidence="1 2" key="1">
    <citation type="submission" date="2015-10" db="EMBL/GenBank/DDBJ databases">
        <title>Mycobacterium gordonae draft genome assembly.</title>
        <authorList>
            <person name="Ustinova V."/>
            <person name="Smirnova T."/>
            <person name="Blagodatskikh K."/>
            <person name="Varlamov D."/>
            <person name="Larionova E."/>
            <person name="Chernousova L."/>
        </authorList>
    </citation>
    <scope>NUCLEOTIDE SEQUENCE [LARGE SCALE GENOMIC DNA]</scope>
    <source>
        <strain evidence="1 2">CTRI 14-8773</strain>
    </source>
</reference>
<name>A0A0Q2RLB1_MYCGO</name>
<dbReference type="EMBL" id="LKTM01000357">
    <property type="protein sequence ID" value="KQH76195.1"/>
    <property type="molecule type" value="Genomic_DNA"/>
</dbReference>